<reference evidence="4 5" key="1">
    <citation type="journal article" date="2014" name="Mol. Plant">
        <title>Chromosome Scale Genome Assembly and Transcriptome Profiling of Nannochloropsis gaditana in Nitrogen Depletion.</title>
        <authorList>
            <person name="Corteggiani Carpinelli E."/>
            <person name="Telatin A."/>
            <person name="Vitulo N."/>
            <person name="Forcato C."/>
            <person name="D'Angelo M."/>
            <person name="Schiavon R."/>
            <person name="Vezzi A."/>
            <person name="Giacometti G.M."/>
            <person name="Morosinotto T."/>
            <person name="Valle G."/>
        </authorList>
    </citation>
    <scope>NUCLEOTIDE SEQUENCE [LARGE SCALE GENOMIC DNA]</scope>
    <source>
        <strain evidence="4 5">B-31</strain>
    </source>
</reference>
<dbReference type="SUPFAM" id="SSF48371">
    <property type="entry name" value="ARM repeat"/>
    <property type="match status" value="1"/>
</dbReference>
<feature type="repeat" description="Pumilio" evidence="2">
    <location>
        <begin position="67"/>
        <end position="102"/>
    </location>
</feature>
<accession>W7T8B7</accession>
<gene>
    <name evidence="4" type="ORF">Naga_101027g1</name>
</gene>
<name>W7T8B7_9STRA</name>
<dbReference type="InterPro" id="IPR001313">
    <property type="entry name" value="Pumilio_RNA-bd_rpt"/>
</dbReference>
<dbReference type="PROSITE" id="PS50302">
    <property type="entry name" value="PUM"/>
    <property type="match status" value="4"/>
</dbReference>
<dbReference type="EMBL" id="AZIL01001695">
    <property type="protein sequence ID" value="EWM23275.1"/>
    <property type="molecule type" value="Genomic_DNA"/>
</dbReference>
<dbReference type="GO" id="GO:0010608">
    <property type="term" value="P:post-transcriptional regulation of gene expression"/>
    <property type="evidence" value="ECO:0007669"/>
    <property type="project" value="TreeGrafter"/>
</dbReference>
<feature type="repeat" description="Pumilio" evidence="2">
    <location>
        <begin position="143"/>
        <end position="181"/>
    </location>
</feature>
<dbReference type="AlphaFoldDB" id="W7T8B7"/>
<dbReference type="PANTHER" id="PTHR12537">
    <property type="entry name" value="RNA BINDING PROTEIN PUMILIO-RELATED"/>
    <property type="match status" value="1"/>
</dbReference>
<protein>
    <submittedName>
        <fullName evidence="4">Pumilio RNA-binding repeat containing protein</fullName>
    </submittedName>
</protein>
<evidence type="ECO:0000256" key="1">
    <source>
        <dbReference type="ARBA" id="ARBA00022737"/>
    </source>
</evidence>
<evidence type="ECO:0000259" key="3">
    <source>
        <dbReference type="PROSITE" id="PS50303"/>
    </source>
</evidence>
<keyword evidence="5" id="KW-1185">Reference proteome</keyword>
<organism evidence="4 5">
    <name type="scientific">Nannochloropsis gaditana</name>
    <dbReference type="NCBI Taxonomy" id="72520"/>
    <lineage>
        <taxon>Eukaryota</taxon>
        <taxon>Sar</taxon>
        <taxon>Stramenopiles</taxon>
        <taxon>Ochrophyta</taxon>
        <taxon>Eustigmatophyceae</taxon>
        <taxon>Eustigmatales</taxon>
        <taxon>Monodopsidaceae</taxon>
        <taxon>Nannochloropsis</taxon>
    </lineage>
</organism>
<dbReference type="Proteomes" id="UP000019335">
    <property type="component" value="Chromosome 17"/>
</dbReference>
<dbReference type="GO" id="GO:0003729">
    <property type="term" value="F:mRNA binding"/>
    <property type="evidence" value="ECO:0007669"/>
    <property type="project" value="TreeGrafter"/>
</dbReference>
<feature type="domain" description="PUM-HD" evidence="3">
    <location>
        <begin position="1"/>
        <end position="207"/>
    </location>
</feature>
<evidence type="ECO:0000256" key="2">
    <source>
        <dbReference type="PROSITE-ProRule" id="PRU00317"/>
    </source>
</evidence>
<evidence type="ECO:0000313" key="4">
    <source>
        <dbReference type="EMBL" id="EWM23275.1"/>
    </source>
</evidence>
<sequence length="212" mass="24543">MRPRPERQPHHPEYAAFLLPQLEFIINAFVGQGNNVEKFSTHPYGCRVIQRILEHCTGAQKSAILDEIRKSSSTLIQDQYGNYVIQHVMKHGRPNDRQMVINEVKSRMLVYSQHKFASNVVEKCLQYGSKAERNDIIDEVVRSVLDKSSLLQVMVRDPYGNYVVQKILDIADDRQQEALCTYLRSCAPQLRRYTYGKHILVRLEKISGEKLV</sequence>
<dbReference type="InterPro" id="IPR011989">
    <property type="entry name" value="ARM-like"/>
</dbReference>
<dbReference type="OrthoDB" id="668540at2759"/>
<dbReference type="PROSITE" id="PS50303">
    <property type="entry name" value="PUM_HD"/>
    <property type="match status" value="1"/>
</dbReference>
<dbReference type="Pfam" id="PF00806">
    <property type="entry name" value="PUF"/>
    <property type="match status" value="4"/>
</dbReference>
<evidence type="ECO:0000313" key="5">
    <source>
        <dbReference type="Proteomes" id="UP000019335"/>
    </source>
</evidence>
<dbReference type="InterPro" id="IPR016024">
    <property type="entry name" value="ARM-type_fold"/>
</dbReference>
<keyword evidence="1" id="KW-0677">Repeat</keyword>
<dbReference type="InterPro" id="IPR033133">
    <property type="entry name" value="PUM-HD"/>
</dbReference>
<dbReference type="PANTHER" id="PTHR12537:SF12">
    <property type="entry name" value="MATERNAL PROTEIN PUMILIO"/>
    <property type="match status" value="1"/>
</dbReference>
<proteinExistence type="predicted"/>
<feature type="repeat" description="Pumilio" evidence="2">
    <location>
        <begin position="103"/>
        <end position="138"/>
    </location>
</feature>
<comment type="caution">
    <text evidence="4">The sequence shown here is derived from an EMBL/GenBank/DDBJ whole genome shotgun (WGS) entry which is preliminary data.</text>
</comment>
<dbReference type="Gene3D" id="1.25.10.10">
    <property type="entry name" value="Leucine-rich Repeat Variant"/>
    <property type="match status" value="1"/>
</dbReference>
<dbReference type="GO" id="GO:0005737">
    <property type="term" value="C:cytoplasm"/>
    <property type="evidence" value="ECO:0007669"/>
    <property type="project" value="TreeGrafter"/>
</dbReference>
<dbReference type="SMART" id="SM00025">
    <property type="entry name" value="Pumilio"/>
    <property type="match status" value="4"/>
</dbReference>
<feature type="repeat" description="Pumilio" evidence="2">
    <location>
        <begin position="28"/>
        <end position="66"/>
    </location>
</feature>